<reference evidence="32 33" key="1">
    <citation type="submission" date="2025-04" db="UniProtKB">
        <authorList>
            <consortium name="RefSeq"/>
        </authorList>
    </citation>
    <scope>IDENTIFICATION</scope>
    <source>
        <strain evidence="32 33">Wakin</strain>
        <tissue evidence="32 33">Muscle</tissue>
    </source>
</reference>
<keyword evidence="19" id="KW-0968">Cytoplasmic vesicle</keyword>
<feature type="region of interest" description="Disordered" evidence="26">
    <location>
        <begin position="959"/>
        <end position="995"/>
    </location>
</feature>
<dbReference type="FunFam" id="2.60.120.310:FF:000001">
    <property type="entry name" value="peptidyl-glycine alpha-amidating monooxygenase isoform X1"/>
    <property type="match status" value="1"/>
</dbReference>
<feature type="domain" description="Copper type II ascorbate-dependent monooxygenase C-terminal" evidence="30">
    <location>
        <begin position="199"/>
        <end position="344"/>
    </location>
</feature>
<dbReference type="Pfam" id="PF03712">
    <property type="entry name" value="Cu2_monoox_C"/>
    <property type="match status" value="1"/>
</dbReference>
<comment type="cofactor">
    <cofactor evidence="22">
        <name>Zn(2+)</name>
        <dbReference type="ChEBI" id="CHEBI:29105"/>
    </cofactor>
    <text evidence="22">Binds one Zn(2+) ion per subunit.</text>
</comment>
<dbReference type="SUPFAM" id="SSF101898">
    <property type="entry name" value="NHL repeat"/>
    <property type="match status" value="1"/>
</dbReference>
<keyword evidence="15 23" id="KW-1015">Disulfide bond</keyword>
<dbReference type="GO" id="GO:0004598">
    <property type="term" value="F:peptidylamidoglycolate lyase activity"/>
    <property type="evidence" value="ECO:0007669"/>
    <property type="project" value="UniProtKB-EC"/>
</dbReference>
<dbReference type="AlphaFoldDB" id="A0A6P6Q600"/>
<dbReference type="InterPro" id="IPR000323">
    <property type="entry name" value="Cu2_ascorb_mOase_N"/>
</dbReference>
<feature type="binding site" evidence="22">
    <location>
        <position position="103"/>
    </location>
    <ligand>
        <name>Cu(2+)</name>
        <dbReference type="ChEBI" id="CHEBI:29036"/>
        <label>1</label>
        <note>catalytic</note>
    </ligand>
</feature>
<feature type="binding site" evidence="22">
    <location>
        <position position="170"/>
    </location>
    <ligand>
        <name>Cu(2+)</name>
        <dbReference type="ChEBI" id="CHEBI:29036"/>
        <label>1</label>
        <note>catalytic</note>
    </ligand>
</feature>
<evidence type="ECO:0000256" key="12">
    <source>
        <dbReference type="ARBA" id="ARBA00023008"/>
    </source>
</evidence>
<keyword evidence="17" id="KW-0456">Lyase</keyword>
<dbReference type="Pfam" id="PF01436">
    <property type="entry name" value="NHL"/>
    <property type="match status" value="2"/>
</dbReference>
<feature type="chain" id="PRO_5044650382" evidence="28">
    <location>
        <begin position="20"/>
        <end position="995"/>
    </location>
</feature>
<evidence type="ECO:0000256" key="16">
    <source>
        <dbReference type="ARBA" id="ARBA00023180"/>
    </source>
</evidence>
<dbReference type="FunFam" id="2.120.10.30:FF:000016">
    <property type="entry name" value="peptidyl-glycine alpha-amidating monooxygenase isoform X1"/>
    <property type="match status" value="1"/>
</dbReference>
<feature type="binding site" evidence="21">
    <location>
        <position position="645"/>
    </location>
    <ligand>
        <name>a protein</name>
        <dbReference type="ChEBI" id="CHEBI:16541"/>
    </ligand>
    <ligandPart>
        <name>C-terminal Xaa-(2S)-2-hydroxyglycine residue</name>
        <dbReference type="ChEBI" id="CHEBI:142768"/>
    </ligandPart>
</feature>
<keyword evidence="8" id="KW-0677">Repeat</keyword>
<dbReference type="InterPro" id="IPR014784">
    <property type="entry name" value="Cu2_ascorb_mOase-like_C"/>
</dbReference>
<evidence type="ECO:0000256" key="22">
    <source>
        <dbReference type="PIRSR" id="PIRSR600720-2"/>
    </source>
</evidence>
<dbReference type="GO" id="GO:0005507">
    <property type="term" value="F:copper ion binding"/>
    <property type="evidence" value="ECO:0007669"/>
    <property type="project" value="InterPro"/>
</dbReference>
<dbReference type="GO" id="GO:0030658">
    <property type="term" value="C:transport vesicle membrane"/>
    <property type="evidence" value="ECO:0007669"/>
    <property type="project" value="UniProtKB-SubCell"/>
</dbReference>
<dbReference type="Gene3D" id="2.60.120.230">
    <property type="match status" value="1"/>
</dbReference>
<keyword evidence="18" id="KW-0511">Multifunctional enzyme</keyword>
<feature type="compositionally biased region" description="Acidic residues" evidence="26">
    <location>
        <begin position="971"/>
        <end position="984"/>
    </location>
</feature>
<comment type="similarity">
    <text evidence="4">In the N-terminal section; belongs to the copper type II ascorbate-dependent monooxygenase family.</text>
</comment>
<evidence type="ECO:0000256" key="27">
    <source>
        <dbReference type="SAM" id="Phobius"/>
    </source>
</evidence>
<evidence type="ECO:0000256" key="28">
    <source>
        <dbReference type="SAM" id="SignalP"/>
    </source>
</evidence>
<keyword evidence="12 22" id="KW-0186">Copper</keyword>
<evidence type="ECO:0000256" key="10">
    <source>
        <dbReference type="ARBA" id="ARBA00022989"/>
    </source>
</evidence>
<feature type="repeat" description="NHL" evidence="25">
    <location>
        <begin position="762"/>
        <end position="805"/>
    </location>
</feature>
<feature type="signal peptide" evidence="28">
    <location>
        <begin position="1"/>
        <end position="19"/>
    </location>
</feature>
<evidence type="ECO:0000313" key="31">
    <source>
        <dbReference type="Proteomes" id="UP000515129"/>
    </source>
</evidence>
<keyword evidence="13" id="KW-0503">Monooxygenase</keyword>
<keyword evidence="7 28" id="KW-0732">Signal</keyword>
<dbReference type="Gene3D" id="2.120.10.30">
    <property type="entry name" value="TolB, C-terminal domain"/>
    <property type="match status" value="1"/>
</dbReference>
<evidence type="ECO:0000256" key="14">
    <source>
        <dbReference type="ARBA" id="ARBA00023136"/>
    </source>
</evidence>
<dbReference type="GO" id="GO:0001519">
    <property type="term" value="P:peptide amidation"/>
    <property type="evidence" value="ECO:0007669"/>
    <property type="project" value="UniProtKB-ARBA"/>
</dbReference>
<evidence type="ECO:0000256" key="6">
    <source>
        <dbReference type="ARBA" id="ARBA00022723"/>
    </source>
</evidence>
<evidence type="ECO:0000313" key="34">
    <source>
        <dbReference type="RefSeq" id="XP_026128964.1"/>
    </source>
</evidence>
<keyword evidence="22" id="KW-0106">Calcium</keyword>
<sequence length="995" mass="110435">MGALGCTVLMFALFFQCHSRSVQDPMFRFKRFQADAWSDPNDCSRTRQPFVLSNPYNFSLDIRIPGVIPTESDSYYCMAVPVPTSQEAYIVDFVPHATMDTAHHMILYGCQTPYATQGYWDCGKELGTCRDQAKIMYAWARNAPPTKLPKDVGFKVGGNTRVNYFVLQIHYGDVKNFRDHHRDCSGLTLRMTSKRQPFIAGIYLMMSVDTVIPPGKKVTNADIACTYPSSPMYPFAFRTHTHSLGKVVSGYRVRNGQWTQIGRQSPLLPQAFYPVTNTIDVRNGDILAARCVFTGEGRTTITQIGGTSNDEMCNFYIMYYMDNTHAVPYMNCGDDGSSELFRNIPSEANIPIPVSPDHMMSMKHESAPQKDVVELQEPKREEEVLDQGDLYSLLSKLLGEREDVVHMHKYSPADAARAQTRLMAEIDSIMQKKELGWPRLDYKTKEDAILVRDRVHKFHQLESTASPSRSRTVPARQPTTGAAPRDQPGAHLVEVSDWPEADLKLGQVSGLALNSDGDLIIFHRGDHTWGMNSFDFNGIYQQKDLGPIQQSTIMVVDPVKGKVLKASGRNMFYMPHGITTDKDDNYWLTDVALHQVFKLSSDGKDRPLLVLGEAFEPGSDKTHFCQPTDVTVDPVTGNVYVSDGYCNSRILKFSPEGKYISHWGAGSSDRKRRASFLIPHSLTFLPDKRELCVADRDHGRIQCFMADTGEFVKEIKKEQFGGEVFAIAYSPAQGGLIYAVNGVPPDGQVAPLQGFVINYSTKEILDSFSPDTQEFKLPHDIVVTADGSVFVGDAASDSVIKFVQSAKAEHRSVKKGGIEVQEIEETETFVQADLKPIAKLPAQRPVAAVQEIQEPSQKQLQQPAAPEEKQTSETAANQSAQGMSTAIITTLLLVPLVLVIAAGVCIRWRRGRMYTDDCQVKLEPSGSAGGILGKIRGKAAGSLNLGNFFASHKGYTRQGFDRLSTEGSDLEKDEEDGTDSENEEYSAPPVPRPSS</sequence>
<dbReference type="Gene3D" id="2.60.120.310">
    <property type="entry name" value="Copper type II, ascorbate-dependent monooxygenase, N-terminal domain"/>
    <property type="match status" value="1"/>
</dbReference>
<accession>A0A6P6Q600</accession>
<keyword evidence="16 24" id="KW-0325">Glycoprotein</keyword>
<feature type="binding site" evidence="22">
    <location>
        <position position="780"/>
    </location>
    <ligand>
        <name>Ca(2+)</name>
        <dbReference type="ChEBI" id="CHEBI:29108"/>
        <note>structural</note>
    </ligand>
</feature>
<dbReference type="CTD" id="5066"/>
<feature type="disulfide bond" evidence="23">
    <location>
        <begin position="110"/>
        <end position="129"/>
    </location>
</feature>
<dbReference type="KEGG" id="caua:113109552"/>
<evidence type="ECO:0000256" key="3">
    <source>
        <dbReference type="ARBA" id="ARBA00006026"/>
    </source>
</evidence>
<evidence type="ECO:0000256" key="23">
    <source>
        <dbReference type="PIRSR" id="PIRSR600720-3"/>
    </source>
</evidence>
<evidence type="ECO:0000256" key="8">
    <source>
        <dbReference type="ARBA" id="ARBA00022737"/>
    </source>
</evidence>
<dbReference type="InterPro" id="IPR000720">
    <property type="entry name" value="PHM/PAL"/>
</dbReference>
<keyword evidence="9 22" id="KW-0862">Zinc</keyword>
<evidence type="ECO:0000256" key="17">
    <source>
        <dbReference type="ARBA" id="ARBA00023239"/>
    </source>
</evidence>
<feature type="repeat" description="NHL" evidence="25">
    <location>
        <begin position="616"/>
        <end position="656"/>
    </location>
</feature>
<comment type="catalytic activity">
    <reaction evidence="1">
        <text>a [peptide]-C-terminal (2S)-2-hydroxyglycine = a [peptide]-C-terminal amide + glyoxylate</text>
        <dbReference type="Rhea" id="RHEA:20924"/>
        <dbReference type="Rhea" id="RHEA-COMP:13485"/>
        <dbReference type="Rhea" id="RHEA-COMP:15321"/>
        <dbReference type="ChEBI" id="CHEBI:36655"/>
        <dbReference type="ChEBI" id="CHEBI:137001"/>
        <dbReference type="ChEBI" id="CHEBI:142768"/>
        <dbReference type="EC" id="4.3.2.5"/>
    </reaction>
</comment>
<dbReference type="RefSeq" id="XP_026128964.1">
    <property type="nucleotide sequence ID" value="XM_026273179.1"/>
</dbReference>
<evidence type="ECO:0000256" key="25">
    <source>
        <dbReference type="PROSITE-ProRule" id="PRU00504"/>
    </source>
</evidence>
<evidence type="ECO:0000256" key="1">
    <source>
        <dbReference type="ARBA" id="ARBA00000686"/>
    </source>
</evidence>
<keyword evidence="10 27" id="KW-1133">Transmembrane helix</keyword>
<evidence type="ECO:0000256" key="4">
    <source>
        <dbReference type="ARBA" id="ARBA00010263"/>
    </source>
</evidence>
<comment type="cofactor">
    <cofactor evidence="22">
        <name>Cu(2+)</name>
        <dbReference type="ChEBI" id="CHEBI:29036"/>
    </cofactor>
    <text evidence="22">Binds 2 Cu(2+) ions per subunit.</text>
</comment>
<dbReference type="InterPro" id="IPR008977">
    <property type="entry name" value="PHM/PNGase_F_dom_sf"/>
</dbReference>
<dbReference type="CDD" id="cd14958">
    <property type="entry name" value="NHL_PAL_like"/>
    <property type="match status" value="1"/>
</dbReference>
<evidence type="ECO:0000313" key="33">
    <source>
        <dbReference type="RefSeq" id="XP_026128963.1"/>
    </source>
</evidence>
<evidence type="ECO:0000256" key="9">
    <source>
        <dbReference type="ARBA" id="ARBA00022833"/>
    </source>
</evidence>
<feature type="binding site" evidence="22">
    <location>
        <position position="511"/>
    </location>
    <ligand>
        <name>Ca(2+)</name>
        <dbReference type="ChEBI" id="CHEBI:29108"/>
        <note>structural</note>
    </ligand>
</feature>
<dbReference type="InterPro" id="IPR024548">
    <property type="entry name" value="Cu2_monoox_C"/>
</dbReference>
<feature type="binding site" evidence="22">
    <location>
        <position position="779"/>
    </location>
    <ligand>
        <name>Zn(2+)</name>
        <dbReference type="ChEBI" id="CHEBI:29105"/>
        <note>catalytic</note>
    </ligand>
</feature>
<feature type="binding site" evidence="22">
    <location>
        <position position="312"/>
    </location>
    <ligand>
        <name>Cu(2+)</name>
        <dbReference type="ChEBI" id="CHEBI:29036"/>
        <label>1</label>
        <note>catalytic</note>
    </ligand>
</feature>
<feature type="binding site" evidence="22">
    <location>
        <position position="242"/>
    </location>
    <ligand>
        <name>Cu(2+)</name>
        <dbReference type="ChEBI" id="CHEBI:29036"/>
        <label>2</label>
        <note>catalytic</note>
    </ligand>
</feature>
<evidence type="ECO:0000256" key="21">
    <source>
        <dbReference type="PIRSR" id="PIRSR600720-1"/>
    </source>
</evidence>
<evidence type="ECO:0000256" key="11">
    <source>
        <dbReference type="ARBA" id="ARBA00023002"/>
    </source>
</evidence>
<dbReference type="FunFam" id="2.60.120.230:FF:000002">
    <property type="entry name" value="Peptidyl-glycine alpha-amidating monooxygenase B"/>
    <property type="match status" value="1"/>
</dbReference>
<evidence type="ECO:0000259" key="30">
    <source>
        <dbReference type="Pfam" id="PF03712"/>
    </source>
</evidence>
<dbReference type="RefSeq" id="XP_026128962.1">
    <property type="nucleotide sequence ID" value="XM_026273177.1"/>
</dbReference>
<keyword evidence="31" id="KW-1185">Reference proteome</keyword>
<feature type="disulfide bond" evidence="23">
    <location>
        <begin position="692"/>
        <end position="703"/>
    </location>
</feature>
<feature type="region of interest" description="Disordered" evidence="26">
    <location>
        <begin position="462"/>
        <end position="488"/>
    </location>
</feature>
<evidence type="ECO:0000313" key="32">
    <source>
        <dbReference type="RefSeq" id="XP_026128962.1"/>
    </source>
</evidence>
<dbReference type="PROSITE" id="PS51125">
    <property type="entry name" value="NHL"/>
    <property type="match status" value="3"/>
</dbReference>
<feature type="binding site" evidence="22">
    <location>
        <position position="680"/>
    </location>
    <ligand>
        <name>Zn(2+)</name>
        <dbReference type="ChEBI" id="CHEBI:29105"/>
        <note>catalytic</note>
    </ligand>
</feature>
<keyword evidence="14 27" id="KW-0472">Membrane</keyword>
<protein>
    <submittedName>
        <fullName evidence="32 33">Peptidyl-glycine alpha-amidating monooxygenase B-like isoform X1</fullName>
    </submittedName>
</protein>
<evidence type="ECO:0000256" key="15">
    <source>
        <dbReference type="ARBA" id="ARBA00023157"/>
    </source>
</evidence>
<dbReference type="Pfam" id="PF01082">
    <property type="entry name" value="Cu2_monooxygen"/>
    <property type="match status" value="1"/>
</dbReference>
<feature type="repeat" description="NHL" evidence="25">
    <location>
        <begin position="561"/>
        <end position="602"/>
    </location>
</feature>
<evidence type="ECO:0000256" key="20">
    <source>
        <dbReference type="ARBA" id="ARBA00048431"/>
    </source>
</evidence>
<feature type="binding site" evidence="21">
    <location>
        <position position="696"/>
    </location>
    <ligand>
        <name>a protein</name>
        <dbReference type="ChEBI" id="CHEBI:16541"/>
    </ligand>
    <ligandPart>
        <name>C-terminal Xaa-(2S)-2-hydroxyglycine residue</name>
        <dbReference type="ChEBI" id="CHEBI:142768"/>
    </ligandPart>
</feature>
<feature type="compositionally biased region" description="Polar residues" evidence="26">
    <location>
        <begin position="462"/>
        <end position="471"/>
    </location>
</feature>
<keyword evidence="6 22" id="KW-0479">Metal-binding</keyword>
<dbReference type="PRINTS" id="PR00790">
    <property type="entry name" value="PAMONOXGNASE"/>
</dbReference>
<feature type="disulfide bond" evidence="23">
    <location>
        <begin position="625"/>
        <end position="646"/>
    </location>
</feature>
<dbReference type="SUPFAM" id="SSF49742">
    <property type="entry name" value="PHM/PNGase F"/>
    <property type="match status" value="2"/>
</dbReference>
<evidence type="ECO:0000256" key="19">
    <source>
        <dbReference type="ARBA" id="ARBA00023329"/>
    </source>
</evidence>
<dbReference type="PANTHER" id="PTHR10680">
    <property type="entry name" value="PEPTIDYL-GLYCINE ALPHA-AMIDATING MONOOXYGENASE"/>
    <property type="match status" value="1"/>
</dbReference>
<evidence type="ECO:0000256" key="2">
    <source>
        <dbReference type="ARBA" id="ARBA00004160"/>
    </source>
</evidence>
<comment type="subcellular location">
    <subcellularLocation>
        <location evidence="2">Cytoplasmic vesicle</location>
        <location evidence="2">Secretory vesicle membrane</location>
        <topology evidence="2">Single-pass membrane protein</topology>
    </subcellularLocation>
</comment>
<feature type="binding site" evidence="22">
    <location>
        <position position="240"/>
    </location>
    <ligand>
        <name>Cu(2+)</name>
        <dbReference type="ChEBI" id="CHEBI:29036"/>
        <label>1</label>
        <note>catalytic</note>
    </ligand>
</feature>
<feature type="transmembrane region" description="Helical" evidence="27">
    <location>
        <begin position="886"/>
        <end position="906"/>
    </location>
</feature>
<feature type="glycosylation site" description="N-linked (GlcNAc...) asparagine" evidence="24">
    <location>
        <position position="758"/>
    </location>
</feature>
<dbReference type="InterPro" id="IPR001258">
    <property type="entry name" value="NHL_repeat"/>
</dbReference>
<organism evidence="31 34">
    <name type="scientific">Carassius auratus</name>
    <name type="common">Goldfish</name>
    <dbReference type="NCBI Taxonomy" id="7957"/>
    <lineage>
        <taxon>Eukaryota</taxon>
        <taxon>Metazoa</taxon>
        <taxon>Chordata</taxon>
        <taxon>Craniata</taxon>
        <taxon>Vertebrata</taxon>
        <taxon>Euteleostomi</taxon>
        <taxon>Actinopterygii</taxon>
        <taxon>Neopterygii</taxon>
        <taxon>Teleostei</taxon>
        <taxon>Ostariophysi</taxon>
        <taxon>Cypriniformes</taxon>
        <taxon>Cyprinidae</taxon>
        <taxon>Cyprininae</taxon>
        <taxon>Carassius</taxon>
    </lineage>
</organism>
<dbReference type="Proteomes" id="UP000515129">
    <property type="component" value="Chromosome 10"/>
</dbReference>
<name>A0A6P6Q600_CARAU</name>
<dbReference type="RefSeq" id="XP_026128963.1">
    <property type="nucleotide sequence ID" value="XM_026273178.1"/>
</dbReference>
<feature type="binding site" evidence="22">
    <location>
        <position position="104"/>
    </location>
    <ligand>
        <name>Cu(2+)</name>
        <dbReference type="ChEBI" id="CHEBI:29036"/>
        <label>1</label>
        <note>catalytic</note>
    </ligand>
</feature>
<feature type="domain" description="Copper type II ascorbate-dependent monooxygenase N-terminal" evidence="29">
    <location>
        <begin position="61"/>
        <end position="176"/>
    </location>
</feature>
<evidence type="ECO:0000256" key="7">
    <source>
        <dbReference type="ARBA" id="ARBA00022729"/>
    </source>
</evidence>
<dbReference type="InterPro" id="IPR036939">
    <property type="entry name" value="Cu2_ascorb_mOase_N_sf"/>
</dbReference>
<evidence type="ECO:0000256" key="18">
    <source>
        <dbReference type="ARBA" id="ARBA00023268"/>
    </source>
</evidence>
<dbReference type="OrthoDB" id="10018185at2759"/>
<evidence type="ECO:0000256" key="24">
    <source>
        <dbReference type="PIRSR" id="PIRSR600720-4"/>
    </source>
</evidence>
<dbReference type="GO" id="GO:0005576">
    <property type="term" value="C:extracellular region"/>
    <property type="evidence" value="ECO:0007669"/>
    <property type="project" value="TreeGrafter"/>
</dbReference>
<feature type="compositionally biased region" description="Polar residues" evidence="26">
    <location>
        <begin position="853"/>
        <end position="862"/>
    </location>
</feature>
<feature type="disulfide bond" evidence="23">
    <location>
        <begin position="77"/>
        <end position="122"/>
    </location>
</feature>
<feature type="disulfide bond" evidence="23">
    <location>
        <begin position="225"/>
        <end position="332"/>
    </location>
</feature>
<gene>
    <name evidence="32 33 34" type="primary">LOC113109552</name>
</gene>
<evidence type="ECO:0000259" key="29">
    <source>
        <dbReference type="Pfam" id="PF01082"/>
    </source>
</evidence>
<dbReference type="PANTHER" id="PTHR10680:SF14">
    <property type="entry name" value="PEPTIDYL-GLYCINE ALPHA-AMIDATING MONOOXYGENASE"/>
    <property type="match status" value="1"/>
</dbReference>
<feature type="disulfide bond" evidence="23">
    <location>
        <begin position="291"/>
        <end position="313"/>
    </location>
</feature>
<dbReference type="GeneTree" id="ENSGT00940000156369"/>
<feature type="binding site" evidence="22">
    <location>
        <position position="576"/>
    </location>
    <ligand>
        <name>Zn(2+)</name>
        <dbReference type="ChEBI" id="CHEBI:29105"/>
        <note>catalytic</note>
    </ligand>
</feature>
<comment type="similarity">
    <text evidence="3">In the C-terminal section; belongs to the peptidyl-alpha-hydroxyglycine alpha-amidating lyase family.</text>
</comment>
<evidence type="ECO:0000256" key="13">
    <source>
        <dbReference type="ARBA" id="ARBA00023033"/>
    </source>
</evidence>
<dbReference type="InterPro" id="IPR011042">
    <property type="entry name" value="6-blade_b-propeller_TolB-like"/>
</dbReference>
<keyword evidence="11" id="KW-0560">Oxidoreductase</keyword>
<comment type="catalytic activity">
    <reaction evidence="20">
        <text>a [peptide]-C-terminal glycine + 2 L-ascorbate + O2 = a [peptide]-C-terminal (2S)-2-hydroxyglycine + 2 monodehydro-L-ascorbate radical + H2O</text>
        <dbReference type="Rhea" id="RHEA:21452"/>
        <dbReference type="Rhea" id="RHEA-COMP:13486"/>
        <dbReference type="Rhea" id="RHEA-COMP:15321"/>
        <dbReference type="ChEBI" id="CHEBI:15377"/>
        <dbReference type="ChEBI" id="CHEBI:15379"/>
        <dbReference type="ChEBI" id="CHEBI:38290"/>
        <dbReference type="ChEBI" id="CHEBI:59513"/>
        <dbReference type="ChEBI" id="CHEBI:137000"/>
        <dbReference type="ChEBI" id="CHEBI:142768"/>
        <dbReference type="EC" id="1.14.17.3"/>
    </reaction>
</comment>
<feature type="region of interest" description="Disordered" evidence="26">
    <location>
        <begin position="851"/>
        <end position="877"/>
    </location>
</feature>
<evidence type="ECO:0000256" key="5">
    <source>
        <dbReference type="ARBA" id="ARBA00022692"/>
    </source>
</evidence>
<keyword evidence="5 27" id="KW-0812">Transmembrane</keyword>
<evidence type="ECO:0000256" key="26">
    <source>
        <dbReference type="SAM" id="MobiDB-lite"/>
    </source>
</evidence>
<feature type="disulfide bond" evidence="23">
    <location>
        <begin position="43"/>
        <end position="184"/>
    </location>
</feature>
<proteinExistence type="inferred from homology"/>
<feature type="binding site" evidence="21">
    <location>
        <position position="524"/>
    </location>
    <ligand>
        <name>a protein</name>
        <dbReference type="ChEBI" id="CHEBI:16541"/>
    </ligand>
    <ligandPart>
        <name>C-terminal Xaa-(2S)-2-hydroxyglycine residue</name>
        <dbReference type="ChEBI" id="CHEBI:142768"/>
    </ligandPart>
</feature>
<dbReference type="GO" id="GO:0004504">
    <property type="term" value="F:peptidylglycine monooxygenase activity"/>
    <property type="evidence" value="ECO:0007669"/>
    <property type="project" value="UniProtKB-EC"/>
</dbReference>